<accession>A0A917LXY8</accession>
<dbReference type="EMBL" id="BMFR01000001">
    <property type="protein sequence ID" value="GGG64460.1"/>
    <property type="molecule type" value="Genomic_DNA"/>
</dbReference>
<name>A0A917LXY8_9BACI</name>
<reference evidence="1" key="2">
    <citation type="submission" date="2020-09" db="EMBL/GenBank/DDBJ databases">
        <authorList>
            <person name="Sun Q."/>
            <person name="Zhou Y."/>
        </authorList>
    </citation>
    <scope>NUCLEOTIDE SEQUENCE</scope>
    <source>
        <strain evidence="1">CGMCC 1.12754</strain>
    </source>
</reference>
<protein>
    <submittedName>
        <fullName evidence="1">Uncharacterized protein</fullName>
    </submittedName>
</protein>
<dbReference type="Proteomes" id="UP000622860">
    <property type="component" value="Unassembled WGS sequence"/>
</dbReference>
<comment type="caution">
    <text evidence="1">The sequence shown here is derived from an EMBL/GenBank/DDBJ whole genome shotgun (WGS) entry which is preliminary data.</text>
</comment>
<organism evidence="1 2">
    <name type="scientific">Virgibacillus oceani</name>
    <dbReference type="NCBI Taxonomy" id="1479511"/>
    <lineage>
        <taxon>Bacteria</taxon>
        <taxon>Bacillati</taxon>
        <taxon>Bacillota</taxon>
        <taxon>Bacilli</taxon>
        <taxon>Bacillales</taxon>
        <taxon>Bacillaceae</taxon>
        <taxon>Virgibacillus</taxon>
    </lineage>
</organism>
<evidence type="ECO:0000313" key="2">
    <source>
        <dbReference type="Proteomes" id="UP000622860"/>
    </source>
</evidence>
<gene>
    <name evidence="1" type="ORF">GCM10011398_05060</name>
</gene>
<proteinExistence type="predicted"/>
<sequence length="49" mass="5767">MTHEELSNEELIQLFKYAAQELITNGGGHARSYYYETEEAVLERMKEDE</sequence>
<keyword evidence="2" id="KW-1185">Reference proteome</keyword>
<dbReference type="RefSeq" id="WP_188453760.1">
    <property type="nucleotide sequence ID" value="NZ_BMFR01000001.1"/>
</dbReference>
<evidence type="ECO:0000313" key="1">
    <source>
        <dbReference type="EMBL" id="GGG64460.1"/>
    </source>
</evidence>
<reference evidence="1" key="1">
    <citation type="journal article" date="2014" name="Int. J. Syst. Evol. Microbiol.">
        <title>Complete genome sequence of Corynebacterium casei LMG S-19264T (=DSM 44701T), isolated from a smear-ripened cheese.</title>
        <authorList>
            <consortium name="US DOE Joint Genome Institute (JGI-PGF)"/>
            <person name="Walter F."/>
            <person name="Albersmeier A."/>
            <person name="Kalinowski J."/>
            <person name="Ruckert C."/>
        </authorList>
    </citation>
    <scope>NUCLEOTIDE SEQUENCE</scope>
    <source>
        <strain evidence="1">CGMCC 1.12754</strain>
    </source>
</reference>
<dbReference type="AlphaFoldDB" id="A0A917LXY8"/>